<name>J3MSP0_ORYBR</name>
<dbReference type="Proteomes" id="UP000006038">
    <property type="component" value="Chromosome 8"/>
</dbReference>
<reference evidence="1" key="1">
    <citation type="journal article" date="2013" name="Nat. Commun.">
        <title>Whole-genome sequencing of Oryza brachyantha reveals mechanisms underlying Oryza genome evolution.</title>
        <authorList>
            <person name="Chen J."/>
            <person name="Huang Q."/>
            <person name="Gao D."/>
            <person name="Wang J."/>
            <person name="Lang Y."/>
            <person name="Liu T."/>
            <person name="Li B."/>
            <person name="Bai Z."/>
            <person name="Luis Goicoechea J."/>
            <person name="Liang C."/>
            <person name="Chen C."/>
            <person name="Zhang W."/>
            <person name="Sun S."/>
            <person name="Liao Y."/>
            <person name="Zhang X."/>
            <person name="Yang L."/>
            <person name="Song C."/>
            <person name="Wang M."/>
            <person name="Shi J."/>
            <person name="Liu G."/>
            <person name="Liu J."/>
            <person name="Zhou H."/>
            <person name="Zhou W."/>
            <person name="Yu Q."/>
            <person name="An N."/>
            <person name="Chen Y."/>
            <person name="Cai Q."/>
            <person name="Wang B."/>
            <person name="Liu B."/>
            <person name="Min J."/>
            <person name="Huang Y."/>
            <person name="Wu H."/>
            <person name="Li Z."/>
            <person name="Zhang Y."/>
            <person name="Yin Y."/>
            <person name="Song W."/>
            <person name="Jiang J."/>
            <person name="Jackson S.A."/>
            <person name="Wing R.A."/>
            <person name="Wang J."/>
            <person name="Chen M."/>
        </authorList>
    </citation>
    <scope>NUCLEOTIDE SEQUENCE [LARGE SCALE GENOMIC DNA]</scope>
    <source>
        <strain evidence="1">cv. IRGC 101232</strain>
    </source>
</reference>
<evidence type="ECO:0000313" key="2">
    <source>
        <dbReference type="Proteomes" id="UP000006038"/>
    </source>
</evidence>
<accession>J3MSP0</accession>
<dbReference type="HOGENOM" id="CLU_2798029_0_0_1"/>
<evidence type="ECO:0000313" key="1">
    <source>
        <dbReference type="EnsemblPlants" id="OB08G21200.1"/>
    </source>
</evidence>
<dbReference type="AlphaFoldDB" id="J3MSP0"/>
<proteinExistence type="predicted"/>
<keyword evidence="2" id="KW-1185">Reference proteome</keyword>
<dbReference type="Gramene" id="OB08G21200.1">
    <property type="protein sequence ID" value="OB08G21200.1"/>
    <property type="gene ID" value="OB08G21200"/>
</dbReference>
<dbReference type="EnsemblPlants" id="OB08G21200.1">
    <property type="protein sequence ID" value="OB08G21200.1"/>
    <property type="gene ID" value="OB08G21200"/>
</dbReference>
<protein>
    <submittedName>
        <fullName evidence="1">Uncharacterized protein</fullName>
    </submittedName>
</protein>
<sequence length="68" mass="7725">MTMHVCLIKDGYISLALLLFTGPSKALWACWIPYIMCGILISTRKLWIIQVDNIVENDHELYANVNAS</sequence>
<organism evidence="1">
    <name type="scientific">Oryza brachyantha</name>
    <name type="common">malo sina</name>
    <dbReference type="NCBI Taxonomy" id="4533"/>
    <lineage>
        <taxon>Eukaryota</taxon>
        <taxon>Viridiplantae</taxon>
        <taxon>Streptophyta</taxon>
        <taxon>Embryophyta</taxon>
        <taxon>Tracheophyta</taxon>
        <taxon>Spermatophyta</taxon>
        <taxon>Magnoliopsida</taxon>
        <taxon>Liliopsida</taxon>
        <taxon>Poales</taxon>
        <taxon>Poaceae</taxon>
        <taxon>BOP clade</taxon>
        <taxon>Oryzoideae</taxon>
        <taxon>Oryzeae</taxon>
        <taxon>Oryzinae</taxon>
        <taxon>Oryza</taxon>
    </lineage>
</organism>
<reference evidence="1" key="2">
    <citation type="submission" date="2013-04" db="UniProtKB">
        <authorList>
            <consortium name="EnsemblPlants"/>
        </authorList>
    </citation>
    <scope>IDENTIFICATION</scope>
</reference>